<reference evidence="4" key="2">
    <citation type="submission" date="2017-10" db="EMBL/GenBank/DDBJ databases">
        <title>Ladona fulva Genome sequencing and assembly.</title>
        <authorList>
            <person name="Murali S."/>
            <person name="Richards S."/>
            <person name="Bandaranaike D."/>
            <person name="Bellair M."/>
            <person name="Blankenburg K."/>
            <person name="Chao H."/>
            <person name="Dinh H."/>
            <person name="Doddapaneni H."/>
            <person name="Dugan-Rocha S."/>
            <person name="Elkadiri S."/>
            <person name="Gnanaolivu R."/>
            <person name="Hernandez B."/>
            <person name="Skinner E."/>
            <person name="Javaid M."/>
            <person name="Lee S."/>
            <person name="Li M."/>
            <person name="Ming W."/>
            <person name="Munidasa M."/>
            <person name="Muniz J."/>
            <person name="Nguyen L."/>
            <person name="Hughes D."/>
            <person name="Osuji N."/>
            <person name="Pu L.-L."/>
            <person name="Puazo M."/>
            <person name="Qu C."/>
            <person name="Quiroz J."/>
            <person name="Raj R."/>
            <person name="Weissenberger G."/>
            <person name="Xin Y."/>
            <person name="Zou X."/>
            <person name="Han Y."/>
            <person name="Worley K."/>
            <person name="Muzny D."/>
            <person name="Gibbs R."/>
        </authorList>
    </citation>
    <scope>NUCLEOTIDE SEQUENCE</scope>
    <source>
        <strain evidence="4">Sampled in the wild</strain>
    </source>
</reference>
<dbReference type="InterPro" id="IPR021896">
    <property type="entry name" value="THAP9-like_HTH"/>
</dbReference>
<gene>
    <name evidence="4" type="ORF">J437_LFUL006055</name>
</gene>
<dbReference type="EMBL" id="KZ308151">
    <property type="protein sequence ID" value="KAG8223041.1"/>
    <property type="molecule type" value="Genomic_DNA"/>
</dbReference>
<keyword evidence="5" id="KW-1185">Reference proteome</keyword>
<evidence type="ECO:0000259" key="3">
    <source>
        <dbReference type="Pfam" id="PF22824"/>
    </source>
</evidence>
<dbReference type="Pfam" id="PF12017">
    <property type="entry name" value="Tnp_P_element"/>
    <property type="match status" value="1"/>
</dbReference>
<evidence type="ECO:0008006" key="6">
    <source>
        <dbReference type="Google" id="ProtNLM"/>
    </source>
</evidence>
<comment type="caution">
    <text evidence="4">The sequence shown here is derived from an EMBL/GenBank/DDBJ whole genome shotgun (WGS) entry which is preliminary data.</text>
</comment>
<dbReference type="PANTHER" id="PTHR47577">
    <property type="entry name" value="THAP DOMAIN-CONTAINING PROTEIN 6"/>
    <property type="match status" value="1"/>
</dbReference>
<evidence type="ECO:0000313" key="5">
    <source>
        <dbReference type="Proteomes" id="UP000792457"/>
    </source>
</evidence>
<evidence type="ECO:0000313" key="4">
    <source>
        <dbReference type="EMBL" id="KAG8223041.1"/>
    </source>
</evidence>
<dbReference type="InterPro" id="IPR055035">
    <property type="entry name" value="THAP9_C"/>
</dbReference>
<dbReference type="Pfam" id="PF21787">
    <property type="entry name" value="TNP-like_RNaseH_N"/>
    <property type="match status" value="1"/>
</dbReference>
<reference evidence="4" key="1">
    <citation type="submission" date="2013-04" db="EMBL/GenBank/DDBJ databases">
        <authorList>
            <person name="Qu J."/>
            <person name="Murali S.C."/>
            <person name="Bandaranaike D."/>
            <person name="Bellair M."/>
            <person name="Blankenburg K."/>
            <person name="Chao H."/>
            <person name="Dinh H."/>
            <person name="Doddapaneni H."/>
            <person name="Downs B."/>
            <person name="Dugan-Rocha S."/>
            <person name="Elkadiri S."/>
            <person name="Gnanaolivu R.D."/>
            <person name="Hernandez B."/>
            <person name="Javaid M."/>
            <person name="Jayaseelan J.C."/>
            <person name="Lee S."/>
            <person name="Li M."/>
            <person name="Ming W."/>
            <person name="Munidasa M."/>
            <person name="Muniz J."/>
            <person name="Nguyen L."/>
            <person name="Ongeri F."/>
            <person name="Osuji N."/>
            <person name="Pu L.-L."/>
            <person name="Puazo M."/>
            <person name="Qu C."/>
            <person name="Quiroz J."/>
            <person name="Raj R."/>
            <person name="Weissenberger G."/>
            <person name="Xin Y."/>
            <person name="Zou X."/>
            <person name="Han Y."/>
            <person name="Richards S."/>
            <person name="Worley K."/>
            <person name="Muzny D."/>
            <person name="Gibbs R."/>
        </authorList>
    </citation>
    <scope>NUCLEOTIDE SEQUENCE</scope>
    <source>
        <strain evidence="4">Sampled in the wild</strain>
    </source>
</reference>
<dbReference type="AlphaFoldDB" id="A0A8K0NV39"/>
<accession>A0A8K0NV39</accession>
<name>A0A8K0NV39_LADFU</name>
<feature type="domain" description="Transposable element P transposase-like RNase H" evidence="2">
    <location>
        <begin position="78"/>
        <end position="210"/>
    </location>
</feature>
<organism evidence="4 5">
    <name type="scientific">Ladona fulva</name>
    <name type="common">Scarce chaser dragonfly</name>
    <name type="synonym">Libellula fulva</name>
    <dbReference type="NCBI Taxonomy" id="123851"/>
    <lineage>
        <taxon>Eukaryota</taxon>
        <taxon>Metazoa</taxon>
        <taxon>Ecdysozoa</taxon>
        <taxon>Arthropoda</taxon>
        <taxon>Hexapoda</taxon>
        <taxon>Insecta</taxon>
        <taxon>Pterygota</taxon>
        <taxon>Palaeoptera</taxon>
        <taxon>Odonata</taxon>
        <taxon>Epiprocta</taxon>
        <taxon>Anisoptera</taxon>
        <taxon>Libelluloidea</taxon>
        <taxon>Libellulidae</taxon>
        <taxon>Ladona</taxon>
    </lineage>
</organism>
<feature type="domain" description="DNA transposase THAP9 C-terminal" evidence="3">
    <location>
        <begin position="316"/>
        <end position="430"/>
    </location>
</feature>
<dbReference type="PANTHER" id="PTHR47577:SF2">
    <property type="entry name" value="THAP DOMAIN CONTAINING 9"/>
    <property type="match status" value="1"/>
</dbReference>
<dbReference type="Pfam" id="PF22824">
    <property type="entry name" value="THAP9_C"/>
    <property type="match status" value="1"/>
</dbReference>
<evidence type="ECO:0000259" key="2">
    <source>
        <dbReference type="Pfam" id="PF21787"/>
    </source>
</evidence>
<dbReference type="OrthoDB" id="10070386at2759"/>
<sequence length="456" mass="50279">MNIGLGKSEASLPGPASELLKRAMNNSRKEVFPAELMTFALTLNFYSPKAYNYVRDKFNASLPHPSTLRRRCSTVKVSTGFTYEILPTLQRIAREKHPATVLGALSMDEMAIRRHVEWDGKGFSGYIDYGTGLDSDDLPVAKEALTFMLTAVNGQWKLPVGYFFIKGLDATERANLVRQALDFLKESGVMVVSLTFDGTSCNFAMAAALGVNLKVGGLRTHFLYDDRRIYVLLDPSHMLKLVRNALASERYFIDGEGGLGGNCVPQDGTTLLSVAGNSTVNPHIPKTRLPEPLREEVDQGPPEDHTYSLISKSTTVSAYVDDVVGYIAGYVQRKLLKEVKCEECAQAVRESHGEGAASILIKMRTNGGLHVPSKDLTTVCQLAEVVFRRFQANGQLTARVAMDRMQSHSLREISERKSGVFCSLNDHALDQTPFDSHRILFISVKTSLQIPARVGV</sequence>
<proteinExistence type="predicted"/>
<feature type="non-terminal residue" evidence="4">
    <location>
        <position position="1"/>
    </location>
</feature>
<dbReference type="Proteomes" id="UP000792457">
    <property type="component" value="Unassembled WGS sequence"/>
</dbReference>
<protein>
    <recommendedName>
        <fullName evidence="6">DNA transposase THAP9</fullName>
    </recommendedName>
</protein>
<feature type="domain" description="THAP9-like helix-turn-helix" evidence="1">
    <location>
        <begin position="15"/>
        <end position="70"/>
    </location>
</feature>
<evidence type="ECO:0000259" key="1">
    <source>
        <dbReference type="Pfam" id="PF12017"/>
    </source>
</evidence>
<dbReference type="InterPro" id="IPR048365">
    <property type="entry name" value="TNP-like_RNaseH_N"/>
</dbReference>